<dbReference type="EMBL" id="JADGJW010000058">
    <property type="protein sequence ID" value="KAJ3225548.1"/>
    <property type="molecule type" value="Genomic_DNA"/>
</dbReference>
<dbReference type="PANTHER" id="PTHR31299:SF0">
    <property type="entry name" value="ESTERASE, PUTATIVE (AFU_ORTHOLOGUE AFUA_1G05850)-RELATED"/>
    <property type="match status" value="1"/>
</dbReference>
<dbReference type="SUPFAM" id="SSF159501">
    <property type="entry name" value="EreA/ChaN-like"/>
    <property type="match status" value="1"/>
</dbReference>
<accession>A0AAD5U9J9</accession>
<keyword evidence="2" id="KW-1185">Reference proteome</keyword>
<dbReference type="AlphaFoldDB" id="A0AAD5U9J9"/>
<dbReference type="Gene3D" id="3.40.1660.10">
    <property type="entry name" value="EreA-like (biosynthetic domain)"/>
    <property type="match status" value="1"/>
</dbReference>
<dbReference type="PANTHER" id="PTHR31299">
    <property type="entry name" value="ESTERASE, PUTATIVE (AFU_ORTHOLOGUE AFUA_1G05850)-RELATED"/>
    <property type="match status" value="1"/>
</dbReference>
<dbReference type="Proteomes" id="UP001211065">
    <property type="component" value="Unassembled WGS sequence"/>
</dbReference>
<evidence type="ECO:0000313" key="1">
    <source>
        <dbReference type="EMBL" id="KAJ3225548.1"/>
    </source>
</evidence>
<dbReference type="InterPro" id="IPR052036">
    <property type="entry name" value="Hydrolase/PRTase-associated"/>
</dbReference>
<evidence type="ECO:0000313" key="2">
    <source>
        <dbReference type="Proteomes" id="UP001211065"/>
    </source>
</evidence>
<protein>
    <submittedName>
        <fullName evidence="1">Uncharacterized protein</fullName>
    </submittedName>
</protein>
<dbReference type="GO" id="GO:0046677">
    <property type="term" value="P:response to antibiotic"/>
    <property type="evidence" value="ECO:0007669"/>
    <property type="project" value="InterPro"/>
</dbReference>
<dbReference type="Pfam" id="PF05139">
    <property type="entry name" value="Erythro_esteras"/>
    <property type="match status" value="1"/>
</dbReference>
<organism evidence="1 2">
    <name type="scientific">Clydaea vesicula</name>
    <dbReference type="NCBI Taxonomy" id="447962"/>
    <lineage>
        <taxon>Eukaryota</taxon>
        <taxon>Fungi</taxon>
        <taxon>Fungi incertae sedis</taxon>
        <taxon>Chytridiomycota</taxon>
        <taxon>Chytridiomycota incertae sedis</taxon>
        <taxon>Chytridiomycetes</taxon>
        <taxon>Lobulomycetales</taxon>
        <taxon>Lobulomycetaceae</taxon>
        <taxon>Clydaea</taxon>
    </lineage>
</organism>
<gene>
    <name evidence="1" type="ORF">HK099_006582</name>
</gene>
<comment type="caution">
    <text evidence="1">The sequence shown here is derived from an EMBL/GenBank/DDBJ whole genome shotgun (WGS) entry which is preliminary data.</text>
</comment>
<reference evidence="1" key="1">
    <citation type="submission" date="2020-05" db="EMBL/GenBank/DDBJ databases">
        <title>Phylogenomic resolution of chytrid fungi.</title>
        <authorList>
            <person name="Stajich J.E."/>
            <person name="Amses K."/>
            <person name="Simmons R."/>
            <person name="Seto K."/>
            <person name="Myers J."/>
            <person name="Bonds A."/>
            <person name="Quandt C.A."/>
            <person name="Barry K."/>
            <person name="Liu P."/>
            <person name="Grigoriev I."/>
            <person name="Longcore J.E."/>
            <person name="James T.Y."/>
        </authorList>
    </citation>
    <scope>NUCLEOTIDE SEQUENCE</scope>
    <source>
        <strain evidence="1">JEL0476</strain>
    </source>
</reference>
<dbReference type="InterPro" id="IPR007815">
    <property type="entry name" value="Emycin_Estase"/>
</dbReference>
<sequence>MKKLTRKNYEVLGSFKPEAEQYIRALLQNTVEPQNEKVSKILIELMKKERGKNLGIGKSIAVFWAHNSHVGNSVANADITAKIQYNLGFSERKIGSENSFLIGWLENEMDRIMKYSSQLSLKNSNSYLFHQLVDHSKNLRLERLIAVLYVQRTESESHYSLTKIAEEYDMIIHLDETSALQVCELINIRPGTVNYFRFEKIDPEMFELKVN</sequence>
<proteinExistence type="predicted"/>
<name>A0AAD5U9J9_9FUNG</name>